<dbReference type="GO" id="GO:0008379">
    <property type="term" value="F:thioredoxin peroxidase activity"/>
    <property type="evidence" value="ECO:0007669"/>
    <property type="project" value="InterPro"/>
</dbReference>
<dbReference type="InterPro" id="IPR013740">
    <property type="entry name" value="Redoxin"/>
</dbReference>
<dbReference type="InterPro" id="IPR013766">
    <property type="entry name" value="Thioredoxin_domain"/>
</dbReference>
<sequence>MVFNHRGQRVPQVAFWMFADGGWYKTSTADLFNNKIVVAFAVSGAFIYPYASIQLLGYNEYSKVFRRNGVDEIFCISVNDPFSLATWAEQEGADQVSFIPDVNGDFTREMRMMVNLSSQGMGYRSWRYSMLVRDSVIEKIFIERAPIETIPVISNAETMLNYINPKAETPEQTAVLMQMWRTMLSD</sequence>
<keyword evidence="1" id="KW-0575">Peroxidase</keyword>
<dbReference type="PANTHER" id="PTHR10430:SF16">
    <property type="entry name" value="PEROXIREDOXIN-5, MITOCHONDRIAL"/>
    <property type="match status" value="1"/>
</dbReference>
<dbReference type="InterPro" id="IPR037944">
    <property type="entry name" value="PRX5-like"/>
</dbReference>
<evidence type="ECO:0000313" key="5">
    <source>
        <dbReference type="EMBL" id="NEZ58993.1"/>
    </source>
</evidence>
<evidence type="ECO:0000313" key="6">
    <source>
        <dbReference type="Proteomes" id="UP000481033"/>
    </source>
</evidence>
<dbReference type="InterPro" id="IPR036249">
    <property type="entry name" value="Thioredoxin-like_sf"/>
</dbReference>
<reference evidence="5 6" key="1">
    <citation type="journal article" date="2020" name="Microb. Ecol.">
        <title>Ecogenomics of the Marine Benthic Filamentous Cyanobacterium Adonisia.</title>
        <authorList>
            <person name="Walter J.M."/>
            <person name="Coutinho F.H."/>
            <person name="Leomil L."/>
            <person name="Hargreaves P.I."/>
            <person name="Campeao M.E."/>
            <person name="Vieira V.V."/>
            <person name="Silva B.S."/>
            <person name="Fistarol G.O."/>
            <person name="Salomon P.S."/>
            <person name="Sawabe T."/>
            <person name="Mino S."/>
            <person name="Hosokawa M."/>
            <person name="Miyashita H."/>
            <person name="Maruyama F."/>
            <person name="van Verk M.C."/>
            <person name="Dutilh B.E."/>
            <person name="Thompson C.C."/>
            <person name="Thompson F.L."/>
        </authorList>
    </citation>
    <scope>NUCLEOTIDE SEQUENCE [LARGE SCALE GENOMIC DNA]</scope>
    <source>
        <strain evidence="5 6">CCMR0081</strain>
    </source>
</reference>
<dbReference type="SUPFAM" id="SSF52833">
    <property type="entry name" value="Thioredoxin-like"/>
    <property type="match status" value="1"/>
</dbReference>
<dbReference type="Gene3D" id="3.40.30.10">
    <property type="entry name" value="Glutaredoxin"/>
    <property type="match status" value="1"/>
</dbReference>
<dbReference type="GO" id="GO:0034599">
    <property type="term" value="P:cellular response to oxidative stress"/>
    <property type="evidence" value="ECO:0007669"/>
    <property type="project" value="InterPro"/>
</dbReference>
<accession>A0A6M0RT98</accession>
<protein>
    <submittedName>
        <fullName evidence="5">Peroxiredoxin</fullName>
    </submittedName>
</protein>
<dbReference type="GO" id="GO:0042744">
    <property type="term" value="P:hydrogen peroxide catabolic process"/>
    <property type="evidence" value="ECO:0007669"/>
    <property type="project" value="TreeGrafter"/>
</dbReference>
<comment type="caution">
    <text evidence="5">The sequence shown here is derived from an EMBL/GenBank/DDBJ whole genome shotgun (WGS) entry which is preliminary data.</text>
</comment>
<dbReference type="AlphaFoldDB" id="A0A6M0RT98"/>
<evidence type="ECO:0000256" key="1">
    <source>
        <dbReference type="ARBA" id="ARBA00022559"/>
    </source>
</evidence>
<gene>
    <name evidence="5" type="ORF">DXZ20_25800</name>
</gene>
<proteinExistence type="predicted"/>
<evidence type="ECO:0000256" key="2">
    <source>
        <dbReference type="ARBA" id="ARBA00023002"/>
    </source>
</evidence>
<dbReference type="Pfam" id="PF08534">
    <property type="entry name" value="Redoxin"/>
    <property type="match status" value="1"/>
</dbReference>
<dbReference type="PANTHER" id="PTHR10430">
    <property type="entry name" value="PEROXIREDOXIN"/>
    <property type="match status" value="1"/>
</dbReference>
<dbReference type="GO" id="GO:0005737">
    <property type="term" value="C:cytoplasm"/>
    <property type="evidence" value="ECO:0007669"/>
    <property type="project" value="TreeGrafter"/>
</dbReference>
<keyword evidence="3" id="KW-0812">Transmembrane</keyword>
<evidence type="ECO:0000256" key="3">
    <source>
        <dbReference type="SAM" id="Phobius"/>
    </source>
</evidence>
<dbReference type="RefSeq" id="WP_163701921.1">
    <property type="nucleotide sequence ID" value="NZ_QXHD01000004.1"/>
</dbReference>
<organism evidence="5 6">
    <name type="scientific">Adonisia turfae CCMR0081</name>
    <dbReference type="NCBI Taxonomy" id="2292702"/>
    <lineage>
        <taxon>Bacteria</taxon>
        <taxon>Bacillati</taxon>
        <taxon>Cyanobacteriota</taxon>
        <taxon>Adonisia</taxon>
        <taxon>Adonisia turfae</taxon>
    </lineage>
</organism>
<keyword evidence="3" id="KW-1133">Transmembrane helix</keyword>
<keyword evidence="6" id="KW-1185">Reference proteome</keyword>
<dbReference type="PROSITE" id="PS51352">
    <property type="entry name" value="THIOREDOXIN_2"/>
    <property type="match status" value="1"/>
</dbReference>
<dbReference type="EMBL" id="QXHD01000004">
    <property type="protein sequence ID" value="NEZ58993.1"/>
    <property type="molecule type" value="Genomic_DNA"/>
</dbReference>
<feature type="domain" description="Thioredoxin" evidence="4">
    <location>
        <begin position="4"/>
        <end position="168"/>
    </location>
</feature>
<dbReference type="GO" id="GO:0045454">
    <property type="term" value="P:cell redox homeostasis"/>
    <property type="evidence" value="ECO:0007669"/>
    <property type="project" value="TreeGrafter"/>
</dbReference>
<dbReference type="Proteomes" id="UP000481033">
    <property type="component" value="Unassembled WGS sequence"/>
</dbReference>
<feature type="transmembrane region" description="Helical" evidence="3">
    <location>
        <begin position="36"/>
        <end position="58"/>
    </location>
</feature>
<keyword evidence="2" id="KW-0560">Oxidoreductase</keyword>
<keyword evidence="3" id="KW-0472">Membrane</keyword>
<name>A0A6M0RT98_9CYAN</name>
<evidence type="ECO:0000259" key="4">
    <source>
        <dbReference type="PROSITE" id="PS51352"/>
    </source>
</evidence>